<dbReference type="PANTHER" id="PTHR11266">
    <property type="entry name" value="PEROXISOMAL MEMBRANE PROTEIN 2, PXMP2 MPV17"/>
    <property type="match status" value="1"/>
</dbReference>
<reference evidence="8 9" key="1">
    <citation type="submission" date="2018-11" db="EMBL/GenBank/DDBJ databases">
        <authorList>
            <consortium name="Pathogen Informatics"/>
        </authorList>
    </citation>
    <scope>NUCLEOTIDE SEQUENCE [LARGE SCALE GENOMIC DNA]</scope>
</reference>
<feature type="transmembrane region" description="Helical" evidence="7">
    <location>
        <begin position="612"/>
        <end position="633"/>
    </location>
</feature>
<keyword evidence="9" id="KW-1185">Reference proteome</keyword>
<dbReference type="InterPro" id="IPR007248">
    <property type="entry name" value="Mpv17_PMP22"/>
</dbReference>
<sequence length="723" mass="81197">MVVIQDDREIPLALITNHELVALPRQVFPVEEVEWPEFATIGRSIEGRILSAPPWIREFTNPSVKKIALSMQRFGRDREGFAVIKEYIGRGVILTPIDEDDKKICGDMFFPYEMRANSSYTVTECGDVYRLGSKWYFRACPELPNRKYKYRVYSLSSLDTIVDGDLIAQEQLSDHTVNPSVVMTQGFVTVDVSTSAAEADASTNDQLDDSNQLIEFDDKPLPVSSRNAFPKTTAVSPVTLNLLSAVNFDASRAATASGINETMILQSSNPSDMTDCNLLVDFNGANEVQQVATEVRHFHVLDEDFTLSSFNFDFKKAKSKAEIFGYSNYQDNKDICSAATNLYSLSMASLDKESRNADLNHVISGFKTPKEQPAKVESSDCSSCKPKNCVENCSVLCNENSVVEQLVDISSDSLIVDQETDTSDDDSENEMFHAVSVERQNDDGWWFTRRISNGVDSTEDRKRNVELGRLPYCNRNSEAAELNSTPKDDKPLLILTDDHVNCEATSVTITPQLSLSNALQNDGVSFFFLSLFAFVLLMIFTFGGAYPKEKEKDLLFRMLPAVYRAYERALVKYPFLTQASSAGALAAMADMLTQNFVEKRWQKGNYNPARTIRFSALILFWIAPITYRWFLLLEKLKGKANLLPLKRMILDQSLAAPLFTFSFITNLHILEGNSPHDALEKAKKDIVPVMKTNYKAGFPFFFFCLATCAAHKFLSVIDLHLSN</sequence>
<gene>
    <name evidence="8" type="ORF">WBA_LOCUS2798</name>
</gene>
<feature type="transmembrane region" description="Helical" evidence="7">
    <location>
        <begin position="654"/>
        <end position="670"/>
    </location>
</feature>
<keyword evidence="5 7" id="KW-0472">Membrane</keyword>
<dbReference type="AlphaFoldDB" id="A0A3P7FFS8"/>
<evidence type="ECO:0000256" key="4">
    <source>
        <dbReference type="ARBA" id="ARBA00022989"/>
    </source>
</evidence>
<evidence type="ECO:0000256" key="2">
    <source>
        <dbReference type="ARBA" id="ARBA00006824"/>
    </source>
</evidence>
<comment type="similarity">
    <text evidence="2">Belongs to the peroxisomal membrane protein PXMP2/4 family.</text>
</comment>
<evidence type="ECO:0000256" key="3">
    <source>
        <dbReference type="ARBA" id="ARBA00022692"/>
    </source>
</evidence>
<evidence type="ECO:0000256" key="6">
    <source>
        <dbReference type="ARBA" id="ARBA00049743"/>
    </source>
</evidence>
<keyword evidence="4 7" id="KW-1133">Transmembrane helix</keyword>
<proteinExistence type="inferred from homology"/>
<dbReference type="EMBL" id="UYWW01000835">
    <property type="protein sequence ID" value="VDM09412.1"/>
    <property type="molecule type" value="Genomic_DNA"/>
</dbReference>
<dbReference type="PANTHER" id="PTHR11266:SF17">
    <property type="entry name" value="PROTEIN MPV17"/>
    <property type="match status" value="1"/>
</dbReference>
<comment type="subcellular location">
    <subcellularLocation>
        <location evidence="1">Membrane</location>
        <topology evidence="1">Multi-pass membrane protein</topology>
    </subcellularLocation>
</comment>
<protein>
    <recommendedName>
        <fullName evidence="6">Mitochondrial inner membrane protein Mpv17</fullName>
    </recommendedName>
</protein>
<dbReference type="GO" id="GO:0015267">
    <property type="term" value="F:channel activity"/>
    <property type="evidence" value="ECO:0007669"/>
    <property type="project" value="TreeGrafter"/>
</dbReference>
<dbReference type="OMA" id="WYFRACP"/>
<evidence type="ECO:0000256" key="1">
    <source>
        <dbReference type="ARBA" id="ARBA00004141"/>
    </source>
</evidence>
<feature type="transmembrane region" description="Helical" evidence="7">
    <location>
        <begin position="700"/>
        <end position="721"/>
    </location>
</feature>
<name>A0A3P7FFS8_WUCBA</name>
<evidence type="ECO:0000313" key="8">
    <source>
        <dbReference type="EMBL" id="VDM09412.1"/>
    </source>
</evidence>
<dbReference type="InParanoid" id="A0A3P7FFS8"/>
<dbReference type="GO" id="GO:0005739">
    <property type="term" value="C:mitochondrion"/>
    <property type="evidence" value="ECO:0007669"/>
    <property type="project" value="TreeGrafter"/>
</dbReference>
<dbReference type="GO" id="GO:0016020">
    <property type="term" value="C:membrane"/>
    <property type="evidence" value="ECO:0007669"/>
    <property type="project" value="UniProtKB-SubCell"/>
</dbReference>
<evidence type="ECO:0000256" key="7">
    <source>
        <dbReference type="SAM" id="Phobius"/>
    </source>
</evidence>
<dbReference type="GO" id="GO:1901858">
    <property type="term" value="P:regulation of mitochondrial DNA metabolic process"/>
    <property type="evidence" value="ECO:0007669"/>
    <property type="project" value="TreeGrafter"/>
</dbReference>
<evidence type="ECO:0000313" key="9">
    <source>
        <dbReference type="Proteomes" id="UP000270924"/>
    </source>
</evidence>
<accession>A0A3P7FFS8</accession>
<feature type="transmembrane region" description="Helical" evidence="7">
    <location>
        <begin position="526"/>
        <end position="547"/>
    </location>
</feature>
<organism evidence="8 9">
    <name type="scientific">Wuchereria bancrofti</name>
    <dbReference type="NCBI Taxonomy" id="6293"/>
    <lineage>
        <taxon>Eukaryota</taxon>
        <taxon>Metazoa</taxon>
        <taxon>Ecdysozoa</taxon>
        <taxon>Nematoda</taxon>
        <taxon>Chromadorea</taxon>
        <taxon>Rhabditida</taxon>
        <taxon>Spirurina</taxon>
        <taxon>Spiruromorpha</taxon>
        <taxon>Filarioidea</taxon>
        <taxon>Onchocercidae</taxon>
        <taxon>Wuchereria</taxon>
    </lineage>
</organism>
<dbReference type="OrthoDB" id="5874523at2759"/>
<evidence type="ECO:0000256" key="5">
    <source>
        <dbReference type="ARBA" id="ARBA00023136"/>
    </source>
</evidence>
<keyword evidence="3 7" id="KW-0812">Transmembrane</keyword>
<dbReference type="Proteomes" id="UP000270924">
    <property type="component" value="Unassembled WGS sequence"/>
</dbReference>